<evidence type="ECO:0000256" key="8">
    <source>
        <dbReference type="ARBA" id="ARBA00022837"/>
    </source>
</evidence>
<dbReference type="InterPro" id="IPR001304">
    <property type="entry name" value="C-type_lectin-like"/>
</dbReference>
<dbReference type="CDD" id="cd00054">
    <property type="entry name" value="EGF_CA"/>
    <property type="match status" value="2"/>
</dbReference>
<dbReference type="GO" id="GO:0045202">
    <property type="term" value="C:synapse"/>
    <property type="evidence" value="ECO:0007669"/>
    <property type="project" value="TreeGrafter"/>
</dbReference>
<dbReference type="GO" id="GO:0007155">
    <property type="term" value="P:cell adhesion"/>
    <property type="evidence" value="ECO:0007669"/>
    <property type="project" value="UniProtKB-KW"/>
</dbReference>
<dbReference type="InterPro" id="IPR000436">
    <property type="entry name" value="Sushi_SCR_CCP_dom"/>
</dbReference>
<comment type="caution">
    <text evidence="17">Lacks conserved residue(s) required for the propagation of feature annotation.</text>
</comment>
<feature type="disulfide bond" evidence="18">
    <location>
        <begin position="893"/>
        <end position="920"/>
    </location>
</feature>
<dbReference type="SMART" id="SM00032">
    <property type="entry name" value="CCP"/>
    <property type="match status" value="1"/>
</dbReference>
<accession>A0A673XL00</accession>
<dbReference type="Proteomes" id="UP000472277">
    <property type="component" value="Chromosome 17"/>
</dbReference>
<dbReference type="InterPro" id="IPR035976">
    <property type="entry name" value="Sushi/SCR/CCP_sf"/>
</dbReference>
<evidence type="ECO:0000259" key="25">
    <source>
        <dbReference type="PROSITE" id="PS50963"/>
    </source>
</evidence>
<evidence type="ECO:0000256" key="14">
    <source>
        <dbReference type="ARBA" id="ARBA00059308"/>
    </source>
</evidence>
<dbReference type="InterPro" id="IPR001881">
    <property type="entry name" value="EGF-like_Ca-bd_dom"/>
</dbReference>
<evidence type="ECO:0000256" key="13">
    <source>
        <dbReference type="ARBA" id="ARBA00023319"/>
    </source>
</evidence>
<keyword evidence="6" id="KW-0430">Lectin</keyword>
<dbReference type="PROSITE" id="PS00022">
    <property type="entry name" value="EGF_1"/>
    <property type="match status" value="2"/>
</dbReference>
<evidence type="ECO:0000313" key="26">
    <source>
        <dbReference type="Ensembl" id="ENSSTUP00000024934.1"/>
    </source>
</evidence>
<feature type="disulfide bond" evidence="18">
    <location>
        <begin position="864"/>
        <end position="907"/>
    </location>
</feature>
<dbReference type="PROSITE" id="PS01241">
    <property type="entry name" value="LINK_1"/>
    <property type="match status" value="1"/>
</dbReference>
<dbReference type="FunFam" id="2.60.40.10:FF:000571">
    <property type="entry name" value="Neurocan core protein"/>
    <property type="match status" value="1"/>
</dbReference>
<dbReference type="FunFam" id="2.10.25.10:FF:000537">
    <property type="entry name" value="Notch 3"/>
    <property type="match status" value="1"/>
</dbReference>
<comment type="function">
    <text evidence="14">May modulate neuronal adhesion and neurite growth during development by binding to neural cell adhesion molecules (NG-CAM and N-CAM). Chondroitin sulfate proteoglycan; binds to hyaluronic acid.</text>
</comment>
<keyword evidence="2" id="KW-0964">Secreted</keyword>
<dbReference type="SMART" id="SM00181">
    <property type="entry name" value="EGF"/>
    <property type="match status" value="2"/>
</dbReference>
<keyword evidence="9" id="KW-0130">Cell adhesion</keyword>
<dbReference type="Pfam" id="PF00084">
    <property type="entry name" value="Sushi"/>
    <property type="match status" value="1"/>
</dbReference>
<dbReference type="GO" id="GO:0002052">
    <property type="term" value="P:positive regulation of neuroblast proliferation"/>
    <property type="evidence" value="ECO:0007669"/>
    <property type="project" value="TreeGrafter"/>
</dbReference>
<reference evidence="26" key="2">
    <citation type="submission" date="2025-09" db="UniProtKB">
        <authorList>
            <consortium name="Ensembl"/>
        </authorList>
    </citation>
    <scope>IDENTIFICATION</scope>
</reference>
<dbReference type="PROSITE" id="PS50923">
    <property type="entry name" value="SUSHI"/>
    <property type="match status" value="1"/>
</dbReference>
<dbReference type="InterPro" id="IPR007110">
    <property type="entry name" value="Ig-like_dom"/>
</dbReference>
<dbReference type="PROSITE" id="PS00615">
    <property type="entry name" value="C_TYPE_LECTIN_1"/>
    <property type="match status" value="1"/>
</dbReference>
<dbReference type="Pfam" id="PF00193">
    <property type="entry name" value="Xlink"/>
    <property type="match status" value="2"/>
</dbReference>
<dbReference type="PANTHER" id="PTHR22804">
    <property type="entry name" value="AGGRECAN/VERSICAN PROTEOGLYCAN"/>
    <property type="match status" value="1"/>
</dbReference>
<evidence type="ECO:0000256" key="9">
    <source>
        <dbReference type="ARBA" id="ARBA00022889"/>
    </source>
</evidence>
<keyword evidence="27" id="KW-1185">Reference proteome</keyword>
<dbReference type="SMART" id="SM00445">
    <property type="entry name" value="LINK"/>
    <property type="match status" value="2"/>
</dbReference>
<dbReference type="GeneTree" id="ENSGT00940000158649"/>
<feature type="region of interest" description="Disordered" evidence="20">
    <location>
        <begin position="497"/>
        <end position="615"/>
    </location>
</feature>
<dbReference type="Pfam" id="PF00008">
    <property type="entry name" value="EGF"/>
    <property type="match status" value="2"/>
</dbReference>
<keyword evidence="8" id="KW-0106">Calcium</keyword>
<dbReference type="Gene3D" id="2.10.25.10">
    <property type="entry name" value="Laminin"/>
    <property type="match status" value="2"/>
</dbReference>
<evidence type="ECO:0000256" key="10">
    <source>
        <dbReference type="ARBA" id="ARBA00022974"/>
    </source>
</evidence>
<evidence type="ECO:0000256" key="17">
    <source>
        <dbReference type="PROSITE-ProRule" id="PRU00076"/>
    </source>
</evidence>
<dbReference type="SMART" id="SM00034">
    <property type="entry name" value="CLECT"/>
    <property type="match status" value="1"/>
</dbReference>
<dbReference type="CDD" id="cd00033">
    <property type="entry name" value="CCP"/>
    <property type="match status" value="1"/>
</dbReference>
<feature type="domain" description="Sushi" evidence="24">
    <location>
        <begin position="862"/>
        <end position="922"/>
    </location>
</feature>
<dbReference type="CDD" id="cd03520">
    <property type="entry name" value="Link_domain_CSPGs_modules_2_4"/>
    <property type="match status" value="1"/>
</dbReference>
<dbReference type="GO" id="GO:0005509">
    <property type="term" value="F:calcium ion binding"/>
    <property type="evidence" value="ECO:0007669"/>
    <property type="project" value="InterPro"/>
</dbReference>
<dbReference type="GO" id="GO:0001501">
    <property type="term" value="P:skeletal system development"/>
    <property type="evidence" value="ECO:0007669"/>
    <property type="project" value="TreeGrafter"/>
</dbReference>
<feature type="disulfide bond" evidence="17">
    <location>
        <begin position="684"/>
        <end position="693"/>
    </location>
</feature>
<evidence type="ECO:0000256" key="5">
    <source>
        <dbReference type="ARBA" id="ARBA00022729"/>
    </source>
</evidence>
<gene>
    <name evidence="26" type="primary">NCAN</name>
    <name evidence="26" type="synonym">LOC115151791</name>
</gene>
<dbReference type="InterPro" id="IPR003599">
    <property type="entry name" value="Ig_sub"/>
</dbReference>
<dbReference type="Gene3D" id="2.10.70.10">
    <property type="entry name" value="Complement Module, domain 1"/>
    <property type="match status" value="1"/>
</dbReference>
<dbReference type="PROSITE" id="PS50026">
    <property type="entry name" value="EGF_3"/>
    <property type="match status" value="2"/>
</dbReference>
<sequence length="990" mass="109474">MRKVTHQMVREQLANSVLLPCVFTLRPTPTHEPPRIKWTKVWGQRGADGRQREQSVLVAKDNVVKVKKAFQGRVTLPGYQDNRFNASMALSALRSSDSGMFRCEVVVGINDEQDTVPLEVTGVVFHYRAPHDRYALSFPDAQQVCLENSAVIATPAQLQATFADGYDNCDAGWLSDQSVRYPIQSPRPGCYGDREDSPGVRNYGNRAPDELFDVYCFAKQLQGEVFHSSVPEKLSLATASTHCHSLGAQLATAGQLYQAWQTGLDQCDPGWLADGSVRYPINLPRRNCGGDDPGVRTVYHNPNRTGFPDTTTRFDAYCYRGNGRGRHRHGNLSRVWSPVRLLGPGYPTPALRTATIRPLHSPVRPVLAPRSYRAASSIQPGRVVQEVRSRPPVHLHGPVFPVPVSHADPEVQTPSLARPVPAPRIKLPVSQPSPVQPVPAPRTSPEVRVPKLAFPVPAPRIRLSVHQPSPTWPVPAPRTSPEVRVLRLAHPVPVPRIRLPVRQPSPTRPVPAPRTSPEVRVSSLVPPLPAPRIRLPVHQPSLESPETVSSPECPATVSSPECPATVSSPECPATVSSPEYPATVSSPENPATVSSPENPATVSSPEYPATVSSPEYPATVSSPEYPATVFSPEYPATVCSPEPIPQLTPLLCLHSAAEDNPCQTSPCLHGGSCLQEGDGYSCYCPQGYSGESCEIDIDDCQSNPCQNGGTCIDEINSFVCLCLPSYGGATCEKDTEGCEHTWRKFHGHCYRYFSRRHTWEDAEKDCREHSGHLASIHTLHEQDFINGGHDNTWIGLNDRTVEEDFQWTDNMDLQYENWRENQPDNFFAGGEDCVVMIAHENGKWNDVPCNYNLPYVCKKGTVLCGKPPNVENAFLIGRKRSRYDIHSLVRYQCADGFLQRHVPTAKCRANGKWDRPKIICTKSRRAHRYRRHHDHSGRWERKKHSKHSHGHGEGGHHGGDQGHRHGHGHGGHHGGDQGHRHGHGHAHAHI</sequence>
<dbReference type="PROSITE" id="PS50041">
    <property type="entry name" value="C_TYPE_LECTIN_2"/>
    <property type="match status" value="1"/>
</dbReference>
<dbReference type="FunFam" id="3.10.100.10:FF:000003">
    <property type="entry name" value="Versican core protein"/>
    <property type="match status" value="1"/>
</dbReference>
<evidence type="ECO:0000313" key="27">
    <source>
        <dbReference type="Proteomes" id="UP000472277"/>
    </source>
</evidence>
<evidence type="ECO:0000256" key="6">
    <source>
        <dbReference type="ARBA" id="ARBA00022734"/>
    </source>
</evidence>
<dbReference type="InterPro" id="IPR000742">
    <property type="entry name" value="EGF"/>
</dbReference>
<feature type="compositionally biased region" description="Polar residues" evidence="20">
    <location>
        <begin position="541"/>
        <end position="550"/>
    </location>
</feature>
<comment type="subcellular location">
    <subcellularLocation>
        <location evidence="1">Secreted</location>
    </subcellularLocation>
</comment>
<keyword evidence="4 18" id="KW-0768">Sushi</keyword>
<dbReference type="GO" id="GO:0030246">
    <property type="term" value="F:carbohydrate binding"/>
    <property type="evidence" value="ECO:0007669"/>
    <property type="project" value="UniProtKB-KW"/>
</dbReference>
<dbReference type="Gene3D" id="2.60.40.10">
    <property type="entry name" value="Immunoglobulins"/>
    <property type="match status" value="1"/>
</dbReference>
<dbReference type="GO" id="GO:0005540">
    <property type="term" value="F:hyaluronic acid binding"/>
    <property type="evidence" value="ECO:0007669"/>
    <property type="project" value="InterPro"/>
</dbReference>
<dbReference type="PROSITE" id="PS50835">
    <property type="entry name" value="IG_LIKE"/>
    <property type="match status" value="1"/>
</dbReference>
<dbReference type="Pfam" id="PF00059">
    <property type="entry name" value="Lectin_C"/>
    <property type="match status" value="1"/>
</dbReference>
<keyword evidence="5" id="KW-0732">Signal</keyword>
<dbReference type="FunFam" id="3.10.100.10:FF:000002">
    <property type="entry name" value="Hyaluronan proteoglycan link protein 1"/>
    <property type="match status" value="1"/>
</dbReference>
<dbReference type="PROSITE" id="PS01186">
    <property type="entry name" value="EGF_2"/>
    <property type="match status" value="1"/>
</dbReference>
<evidence type="ECO:0000259" key="21">
    <source>
        <dbReference type="PROSITE" id="PS50026"/>
    </source>
</evidence>
<evidence type="ECO:0000256" key="3">
    <source>
        <dbReference type="ARBA" id="ARBA00022536"/>
    </source>
</evidence>
<evidence type="ECO:0000256" key="12">
    <source>
        <dbReference type="ARBA" id="ARBA00023180"/>
    </source>
</evidence>
<evidence type="ECO:0000256" key="4">
    <source>
        <dbReference type="ARBA" id="ARBA00022659"/>
    </source>
</evidence>
<dbReference type="InterPro" id="IPR018378">
    <property type="entry name" value="C-type_lectin_CS"/>
</dbReference>
<feature type="domain" description="Ig-like" evidence="23">
    <location>
        <begin position="15"/>
        <end position="121"/>
    </location>
</feature>
<evidence type="ECO:0000256" key="18">
    <source>
        <dbReference type="PROSITE-ProRule" id="PRU00302"/>
    </source>
</evidence>
<dbReference type="FunFam" id="3.10.100.10:FF:000011">
    <property type="entry name" value="Aggrecan core protein"/>
    <property type="match status" value="1"/>
</dbReference>
<reference evidence="26" key="1">
    <citation type="submission" date="2025-08" db="UniProtKB">
        <authorList>
            <consortium name="Ensembl"/>
        </authorList>
    </citation>
    <scope>IDENTIFICATION</scope>
</reference>
<feature type="disulfide bond" evidence="19">
    <location>
        <begin position="267"/>
        <end position="288"/>
    </location>
</feature>
<evidence type="ECO:0000256" key="19">
    <source>
        <dbReference type="PROSITE-ProRule" id="PRU00323"/>
    </source>
</evidence>
<evidence type="ECO:0000256" key="11">
    <source>
        <dbReference type="ARBA" id="ARBA00023157"/>
    </source>
</evidence>
<dbReference type="SMART" id="SM00409">
    <property type="entry name" value="IG"/>
    <property type="match status" value="1"/>
</dbReference>
<evidence type="ECO:0000256" key="7">
    <source>
        <dbReference type="ARBA" id="ARBA00022737"/>
    </source>
</evidence>
<dbReference type="PROSITE" id="PS00010">
    <property type="entry name" value="ASX_HYDROXYL"/>
    <property type="match status" value="1"/>
</dbReference>
<dbReference type="InterPro" id="IPR016186">
    <property type="entry name" value="C-type_lectin-like/link_sf"/>
</dbReference>
<feature type="domain" description="Link" evidence="25">
    <location>
        <begin position="224"/>
        <end position="320"/>
    </location>
</feature>
<dbReference type="InterPro" id="IPR000152">
    <property type="entry name" value="EGF-type_Asp/Asn_hydroxyl_site"/>
</dbReference>
<feature type="compositionally biased region" description="Basic residues" evidence="20">
    <location>
        <begin position="980"/>
        <end position="990"/>
    </location>
</feature>
<evidence type="ECO:0000259" key="22">
    <source>
        <dbReference type="PROSITE" id="PS50041"/>
    </source>
</evidence>
<dbReference type="FunFam" id="2.10.70.10:FF:000003">
    <property type="entry name" value="Versican core protein"/>
    <property type="match status" value="1"/>
</dbReference>
<dbReference type="CDD" id="cd03517">
    <property type="entry name" value="Link_domain_CSPGs_modules_1_3"/>
    <property type="match status" value="1"/>
</dbReference>
<feature type="domain" description="EGF-like" evidence="21">
    <location>
        <begin position="696"/>
        <end position="732"/>
    </location>
</feature>
<feature type="domain" description="EGF-like" evidence="21">
    <location>
        <begin position="658"/>
        <end position="694"/>
    </location>
</feature>
<feature type="compositionally biased region" description="Basic residues" evidence="20">
    <location>
        <begin position="924"/>
        <end position="949"/>
    </location>
</feature>
<dbReference type="GO" id="GO:0010001">
    <property type="term" value="P:glial cell differentiation"/>
    <property type="evidence" value="ECO:0007669"/>
    <property type="project" value="TreeGrafter"/>
</dbReference>
<dbReference type="SUPFAM" id="SSF57535">
    <property type="entry name" value="Complement control module/SCR domain"/>
    <property type="match status" value="1"/>
</dbReference>
<feature type="compositionally biased region" description="Polar residues" evidence="20">
    <location>
        <begin position="583"/>
        <end position="604"/>
    </location>
</feature>
<dbReference type="FunFam" id="2.10.25.10:FF:000006">
    <property type="entry name" value="Versican core protein-like isoform 1"/>
    <property type="match status" value="1"/>
</dbReference>
<dbReference type="PROSITE" id="PS01187">
    <property type="entry name" value="EGF_CA"/>
    <property type="match status" value="1"/>
</dbReference>
<proteinExistence type="predicted"/>
<evidence type="ECO:0000259" key="23">
    <source>
        <dbReference type="PROSITE" id="PS50835"/>
    </source>
</evidence>
<evidence type="ECO:0000256" key="1">
    <source>
        <dbReference type="ARBA" id="ARBA00004613"/>
    </source>
</evidence>
<dbReference type="SUPFAM" id="SSF48726">
    <property type="entry name" value="Immunoglobulin"/>
    <property type="match status" value="1"/>
</dbReference>
<dbReference type="SMART" id="SM00179">
    <property type="entry name" value="EGF_CA"/>
    <property type="match status" value="2"/>
</dbReference>
<dbReference type="InterPro" id="IPR016187">
    <property type="entry name" value="CTDL_fold"/>
</dbReference>
<dbReference type="SUPFAM" id="SSF56436">
    <property type="entry name" value="C-type lectin-like"/>
    <property type="match status" value="3"/>
</dbReference>
<feature type="region of interest" description="Disordered" evidence="20">
    <location>
        <begin position="411"/>
        <end position="445"/>
    </location>
</feature>
<dbReference type="Gene3D" id="3.10.100.10">
    <property type="entry name" value="Mannose-Binding Protein A, subunit A"/>
    <property type="match status" value="3"/>
</dbReference>
<evidence type="ECO:0000256" key="20">
    <source>
        <dbReference type="SAM" id="MobiDB-lite"/>
    </source>
</evidence>
<dbReference type="Ensembl" id="ENSSTUT00000026144.1">
    <property type="protein sequence ID" value="ENSSTUP00000024934.1"/>
    <property type="gene ID" value="ENSSTUG00000010848.1"/>
</dbReference>
<evidence type="ECO:0000256" key="16">
    <source>
        <dbReference type="ARBA" id="ARBA00075743"/>
    </source>
</evidence>
<keyword evidence="3 17" id="KW-0245">EGF-like domain</keyword>
<protein>
    <recommendedName>
        <fullName evidence="15">Neurocan core protein</fullName>
    </recommendedName>
    <alternativeName>
        <fullName evidence="16">Chondroitin sulfate proteoglycan 3</fullName>
    </alternativeName>
</protein>
<feature type="disulfide bond" evidence="17">
    <location>
        <begin position="722"/>
        <end position="731"/>
    </location>
</feature>
<dbReference type="InterPro" id="IPR018097">
    <property type="entry name" value="EGF_Ca-bd_CS"/>
</dbReference>
<dbReference type="InterPro" id="IPR013106">
    <property type="entry name" value="Ig_V-set"/>
</dbReference>
<dbReference type="Pfam" id="PF07686">
    <property type="entry name" value="V-set"/>
    <property type="match status" value="1"/>
</dbReference>
<dbReference type="PRINTS" id="PR01265">
    <property type="entry name" value="LINKMODULE"/>
</dbReference>
<name>A0A673XL00_SALTR</name>
<dbReference type="InterPro" id="IPR000538">
    <property type="entry name" value="Link_dom"/>
</dbReference>
<keyword evidence="7" id="KW-0677">Repeat</keyword>
<dbReference type="SUPFAM" id="SSF57196">
    <property type="entry name" value="EGF/Laminin"/>
    <property type="match status" value="1"/>
</dbReference>
<feature type="disulfide bond" evidence="19">
    <location>
        <begin position="169"/>
        <end position="190"/>
    </location>
</feature>
<dbReference type="GO" id="GO:0005615">
    <property type="term" value="C:extracellular space"/>
    <property type="evidence" value="ECO:0007669"/>
    <property type="project" value="TreeGrafter"/>
</dbReference>
<dbReference type="InterPro" id="IPR036179">
    <property type="entry name" value="Ig-like_dom_sf"/>
</dbReference>
<keyword evidence="13" id="KW-0393">Immunoglobulin domain</keyword>
<feature type="region of interest" description="Disordered" evidence="20">
    <location>
        <begin position="924"/>
        <end position="990"/>
    </location>
</feature>
<evidence type="ECO:0000256" key="2">
    <source>
        <dbReference type="ARBA" id="ARBA00022525"/>
    </source>
</evidence>
<dbReference type="PANTHER" id="PTHR22804:SF24">
    <property type="entry name" value="NEUROCAN CORE PROTEIN"/>
    <property type="match status" value="1"/>
</dbReference>
<keyword evidence="11 17" id="KW-1015">Disulfide bond</keyword>
<dbReference type="GO" id="GO:0072534">
    <property type="term" value="C:perineuronal net"/>
    <property type="evidence" value="ECO:0007669"/>
    <property type="project" value="TreeGrafter"/>
</dbReference>
<dbReference type="PROSITE" id="PS50963">
    <property type="entry name" value="LINK_2"/>
    <property type="match status" value="2"/>
</dbReference>
<dbReference type="AlphaFoldDB" id="A0A673XL00"/>
<dbReference type="GO" id="GO:0007417">
    <property type="term" value="P:central nervous system development"/>
    <property type="evidence" value="ECO:0007669"/>
    <property type="project" value="TreeGrafter"/>
</dbReference>
<evidence type="ECO:0000259" key="24">
    <source>
        <dbReference type="PROSITE" id="PS50923"/>
    </source>
</evidence>
<keyword evidence="10" id="KW-0654">Proteoglycan</keyword>
<keyword evidence="12" id="KW-0325">Glycoprotein</keyword>
<feature type="compositionally biased region" description="Basic and acidic residues" evidence="20">
    <location>
        <begin position="950"/>
        <end position="963"/>
    </location>
</feature>
<organism evidence="26 27">
    <name type="scientific">Salmo trutta</name>
    <name type="common">Brown trout</name>
    <dbReference type="NCBI Taxonomy" id="8032"/>
    <lineage>
        <taxon>Eukaryota</taxon>
        <taxon>Metazoa</taxon>
        <taxon>Chordata</taxon>
        <taxon>Craniata</taxon>
        <taxon>Vertebrata</taxon>
        <taxon>Euteleostomi</taxon>
        <taxon>Actinopterygii</taxon>
        <taxon>Neopterygii</taxon>
        <taxon>Teleostei</taxon>
        <taxon>Protacanthopterygii</taxon>
        <taxon>Salmoniformes</taxon>
        <taxon>Salmonidae</taxon>
        <taxon>Salmoninae</taxon>
        <taxon>Salmo</taxon>
    </lineage>
</organism>
<evidence type="ECO:0000256" key="15">
    <source>
        <dbReference type="ARBA" id="ARBA00073685"/>
    </source>
</evidence>
<dbReference type="InterPro" id="IPR050691">
    <property type="entry name" value="Hyaluronan_bind_Proteoglycan"/>
</dbReference>
<feature type="domain" description="C-type lectin" evidence="22">
    <location>
        <begin position="745"/>
        <end position="858"/>
    </location>
</feature>
<dbReference type="InterPro" id="IPR013783">
    <property type="entry name" value="Ig-like_fold"/>
</dbReference>
<feature type="domain" description="Link" evidence="25">
    <location>
        <begin position="123"/>
        <end position="218"/>
    </location>
</feature>